<dbReference type="GO" id="GO:0004792">
    <property type="term" value="F:thiosulfate-cyanide sulfurtransferase activity"/>
    <property type="evidence" value="ECO:0007669"/>
    <property type="project" value="InterPro"/>
</dbReference>
<evidence type="ECO:0000256" key="8">
    <source>
        <dbReference type="ARBA" id="ARBA00078354"/>
    </source>
</evidence>
<dbReference type="NCBIfam" id="NF008557">
    <property type="entry name" value="PRK11493.1"/>
    <property type="match status" value="1"/>
</dbReference>
<dbReference type="InterPro" id="IPR036873">
    <property type="entry name" value="Rhodanese-like_dom_sf"/>
</dbReference>
<dbReference type="FunFam" id="3.40.250.10:FF:000015">
    <property type="entry name" value="Sulfurtransferase"/>
    <property type="match status" value="1"/>
</dbReference>
<evidence type="ECO:0000256" key="7">
    <source>
        <dbReference type="ARBA" id="ARBA00070833"/>
    </source>
</evidence>
<keyword evidence="3 10" id="KW-0808">Transferase</keyword>
<evidence type="ECO:0000313" key="10">
    <source>
        <dbReference type="EMBL" id="AMW06449.1"/>
    </source>
</evidence>
<dbReference type="OrthoDB" id="9781034at2"/>
<dbReference type="EMBL" id="CP011454">
    <property type="protein sequence ID" value="AMW06449.1"/>
    <property type="molecule type" value="Genomic_DNA"/>
</dbReference>
<name>A0A143BMW7_9BACT</name>
<dbReference type="GO" id="GO:0005737">
    <property type="term" value="C:cytoplasm"/>
    <property type="evidence" value="ECO:0007669"/>
    <property type="project" value="UniProtKB-SubCell"/>
</dbReference>
<dbReference type="InterPro" id="IPR001307">
    <property type="entry name" value="Thiosulphate_STrfase_CS"/>
</dbReference>
<proteinExistence type="predicted"/>
<evidence type="ECO:0000256" key="6">
    <source>
        <dbReference type="ARBA" id="ARBA00066832"/>
    </source>
</evidence>
<dbReference type="RefSeq" id="WP_043580358.1">
    <property type="nucleotide sequence ID" value="NZ_CP011454.1"/>
</dbReference>
<feature type="domain" description="Rhodanese" evidence="9">
    <location>
        <begin position="168"/>
        <end position="282"/>
    </location>
</feature>
<keyword evidence="2" id="KW-0963">Cytoplasm</keyword>
<dbReference type="eggNOG" id="COG2897">
    <property type="taxonomic scope" value="Bacteria"/>
</dbReference>
<comment type="catalytic activity">
    <reaction evidence="5">
        <text>2-oxo-3-sulfanylpropanoate + [thioredoxin]-dithiol = [thioredoxin]-disulfide + hydrogen sulfide + pyruvate + H(+)</text>
        <dbReference type="Rhea" id="RHEA:21740"/>
        <dbReference type="Rhea" id="RHEA-COMP:10698"/>
        <dbReference type="Rhea" id="RHEA-COMP:10700"/>
        <dbReference type="ChEBI" id="CHEBI:15361"/>
        <dbReference type="ChEBI" id="CHEBI:15378"/>
        <dbReference type="ChEBI" id="CHEBI:29919"/>
        <dbReference type="ChEBI" id="CHEBI:29950"/>
        <dbReference type="ChEBI" id="CHEBI:50058"/>
        <dbReference type="ChEBI" id="CHEBI:57678"/>
        <dbReference type="EC" id="2.8.1.2"/>
    </reaction>
    <physiologicalReaction direction="left-to-right" evidence="5">
        <dbReference type="Rhea" id="RHEA:21741"/>
    </physiologicalReaction>
</comment>
<dbReference type="KEGG" id="gph:GEMMAAP_00905"/>
<dbReference type="InterPro" id="IPR045078">
    <property type="entry name" value="TST/MPST-like"/>
</dbReference>
<keyword evidence="4" id="KW-0677">Repeat</keyword>
<organism evidence="10 11">
    <name type="scientific">Gemmatimonas phototrophica</name>
    <dbReference type="NCBI Taxonomy" id="1379270"/>
    <lineage>
        <taxon>Bacteria</taxon>
        <taxon>Pseudomonadati</taxon>
        <taxon>Gemmatimonadota</taxon>
        <taxon>Gemmatimonadia</taxon>
        <taxon>Gemmatimonadales</taxon>
        <taxon>Gemmatimonadaceae</taxon>
        <taxon>Gemmatimonas</taxon>
    </lineage>
</organism>
<dbReference type="EC" id="2.8.1.2" evidence="6"/>
<evidence type="ECO:0000256" key="3">
    <source>
        <dbReference type="ARBA" id="ARBA00022679"/>
    </source>
</evidence>
<protein>
    <recommendedName>
        <fullName evidence="7">3-mercaptopyruvate sulfurtransferase</fullName>
        <ecNumber evidence="6">2.8.1.2</ecNumber>
    </recommendedName>
    <alternativeName>
        <fullName evidence="8">Rhodanese-like protein</fullName>
    </alternativeName>
</protein>
<reference evidence="10 11" key="2">
    <citation type="journal article" date="2016" name="Environ. Microbiol. Rep.">
        <title>Metagenomic evidence for the presence of phototrophic Gemmatimonadetes bacteria in diverse environments.</title>
        <authorList>
            <person name="Zeng Y."/>
            <person name="Baumbach J."/>
            <person name="Barbosa E.G."/>
            <person name="Azevedo V."/>
            <person name="Zhang C."/>
            <person name="Koblizek M."/>
        </authorList>
    </citation>
    <scope>NUCLEOTIDE SEQUENCE [LARGE SCALE GENOMIC DNA]</scope>
    <source>
        <strain evidence="10 11">AP64</strain>
    </source>
</reference>
<dbReference type="CDD" id="cd01449">
    <property type="entry name" value="TST_Repeat_2"/>
    <property type="match status" value="1"/>
</dbReference>
<evidence type="ECO:0000313" key="11">
    <source>
        <dbReference type="Proteomes" id="UP000076404"/>
    </source>
</evidence>
<dbReference type="PANTHER" id="PTHR11364">
    <property type="entry name" value="THIOSULFATE SULFERTANSFERASE"/>
    <property type="match status" value="1"/>
</dbReference>
<dbReference type="GO" id="GO:0016784">
    <property type="term" value="F:3-mercaptopyruvate sulfurtransferase activity"/>
    <property type="evidence" value="ECO:0007669"/>
    <property type="project" value="UniProtKB-EC"/>
</dbReference>
<dbReference type="FunFam" id="3.40.250.10:FF:000001">
    <property type="entry name" value="Sulfurtransferase"/>
    <property type="match status" value="1"/>
</dbReference>
<dbReference type="PROSITE" id="PS50206">
    <property type="entry name" value="RHODANESE_3"/>
    <property type="match status" value="2"/>
</dbReference>
<feature type="domain" description="Rhodanese" evidence="9">
    <location>
        <begin position="20"/>
        <end position="138"/>
    </location>
</feature>
<dbReference type="AlphaFoldDB" id="A0A143BMW7"/>
<accession>A0A143BMW7</accession>
<gene>
    <name evidence="10" type="primary">sseA</name>
    <name evidence="10" type="ORF">GEMMAAP_00905</name>
</gene>
<reference evidence="10 11" key="1">
    <citation type="journal article" date="2014" name="Proc. Natl. Acad. Sci. U.S.A.">
        <title>Functional type 2 photosynthetic reaction centers found in the rare bacterial phylum Gemmatimonadetes.</title>
        <authorList>
            <person name="Zeng Y."/>
            <person name="Feng F."/>
            <person name="Medova H."/>
            <person name="Dean J."/>
            <person name="Koblizek M."/>
        </authorList>
    </citation>
    <scope>NUCLEOTIDE SEQUENCE [LARGE SCALE GENOMIC DNA]</scope>
    <source>
        <strain evidence="10 11">AP64</strain>
    </source>
</reference>
<evidence type="ECO:0000256" key="5">
    <source>
        <dbReference type="ARBA" id="ARBA00051793"/>
    </source>
</evidence>
<keyword evidence="11" id="KW-1185">Reference proteome</keyword>
<dbReference type="PROSITE" id="PS00380">
    <property type="entry name" value="RHODANESE_1"/>
    <property type="match status" value="1"/>
</dbReference>
<dbReference type="Proteomes" id="UP000076404">
    <property type="component" value="Chromosome"/>
</dbReference>
<dbReference type="SMART" id="SM00450">
    <property type="entry name" value="RHOD"/>
    <property type="match status" value="2"/>
</dbReference>
<dbReference type="STRING" id="1379270.GEMMAAP_00905"/>
<dbReference type="Gene3D" id="3.40.250.10">
    <property type="entry name" value="Rhodanese-like domain"/>
    <property type="match status" value="2"/>
</dbReference>
<evidence type="ECO:0000256" key="4">
    <source>
        <dbReference type="ARBA" id="ARBA00022737"/>
    </source>
</evidence>
<evidence type="ECO:0000259" key="9">
    <source>
        <dbReference type="PROSITE" id="PS50206"/>
    </source>
</evidence>
<dbReference type="SUPFAM" id="SSF52821">
    <property type="entry name" value="Rhodanese/Cell cycle control phosphatase"/>
    <property type="match status" value="2"/>
</dbReference>
<dbReference type="CDD" id="cd01448">
    <property type="entry name" value="TST_Repeat_1"/>
    <property type="match status" value="1"/>
</dbReference>
<dbReference type="Pfam" id="PF00581">
    <property type="entry name" value="Rhodanese"/>
    <property type="match status" value="2"/>
</dbReference>
<dbReference type="PANTHER" id="PTHR11364:SF27">
    <property type="entry name" value="SULFURTRANSFERASE"/>
    <property type="match status" value="1"/>
</dbReference>
<sequence>MSLLLPTPLVSTDWLAQHLDHAALRIVDASWYLPSAGRAPREEFASGHIPGAVYVDLDALADENALYPHTLAAPDVLAARLGALGIGDDTALVVYDGSGQNFSAPRLWWMVRTMGHANVAVLDGGLPKWTREERLLSVTITSYPAATFTPRLDAARWRDLEAMRATVANGSEQVVDARSLGRFSATEAEPRAGVRGGHMPGAHHVHYATMVQSDGTMLPVEQLRQKFADAGVDINAPIAASCGTGITACAVLLALDVAGATQTALYDGSWTEWGSQPDTPVETGA</sequence>
<comment type="subcellular location">
    <subcellularLocation>
        <location evidence="1">Cytoplasm</location>
    </subcellularLocation>
</comment>
<dbReference type="InterPro" id="IPR001763">
    <property type="entry name" value="Rhodanese-like_dom"/>
</dbReference>
<evidence type="ECO:0000256" key="2">
    <source>
        <dbReference type="ARBA" id="ARBA00022490"/>
    </source>
</evidence>
<keyword evidence="10" id="KW-0670">Pyruvate</keyword>
<evidence type="ECO:0000256" key="1">
    <source>
        <dbReference type="ARBA" id="ARBA00004496"/>
    </source>
</evidence>